<dbReference type="PANTHER" id="PTHR10972">
    <property type="entry name" value="OXYSTEROL-BINDING PROTEIN-RELATED"/>
    <property type="match status" value="1"/>
</dbReference>
<feature type="domain" description="PH" evidence="11">
    <location>
        <begin position="199"/>
        <end position="293"/>
    </location>
</feature>
<feature type="compositionally biased region" description="Low complexity" evidence="9">
    <location>
        <begin position="505"/>
        <end position="518"/>
    </location>
</feature>
<feature type="region of interest" description="Disordered" evidence="9">
    <location>
        <begin position="478"/>
        <end position="532"/>
    </location>
</feature>
<dbReference type="PROSITE" id="PS01013">
    <property type="entry name" value="OSBP"/>
    <property type="match status" value="1"/>
</dbReference>
<evidence type="ECO:0000256" key="6">
    <source>
        <dbReference type="ARBA" id="ARBA00023055"/>
    </source>
</evidence>
<dbReference type="SUPFAM" id="SSF101576">
    <property type="entry name" value="Supernatant protein factor (SPF), C-terminal domain"/>
    <property type="match status" value="1"/>
</dbReference>
<dbReference type="Gene3D" id="2.60.120.680">
    <property type="entry name" value="GOLD domain"/>
    <property type="match status" value="1"/>
</dbReference>
<evidence type="ECO:0000256" key="8">
    <source>
        <dbReference type="RuleBase" id="RU003844"/>
    </source>
</evidence>
<dbReference type="Gene3D" id="2.30.29.30">
    <property type="entry name" value="Pleckstrin-homology domain (PH domain)/Phosphotyrosine-binding domain (PTB)"/>
    <property type="match status" value="1"/>
</dbReference>
<dbReference type="InterPro" id="IPR037239">
    <property type="entry name" value="OSBP_sf"/>
</dbReference>
<evidence type="ECO:0000256" key="2">
    <source>
        <dbReference type="ARBA" id="ARBA00008842"/>
    </source>
</evidence>
<dbReference type="STRING" id="45607.A0A2T0FL23"/>
<keyword evidence="13" id="KW-1185">Reference proteome</keyword>
<comment type="similarity">
    <text evidence="2 8">Belongs to the OSBP family.</text>
</comment>
<feature type="compositionally biased region" description="Low complexity" evidence="9">
    <location>
        <begin position="135"/>
        <end position="145"/>
    </location>
</feature>
<feature type="compositionally biased region" description="Basic and acidic residues" evidence="9">
    <location>
        <begin position="869"/>
        <end position="885"/>
    </location>
</feature>
<proteinExistence type="inferred from homology"/>
<dbReference type="Pfam" id="PF15409">
    <property type="entry name" value="PH_8"/>
    <property type="match status" value="1"/>
</dbReference>
<accession>A0A2T0FL23</accession>
<evidence type="ECO:0000256" key="3">
    <source>
        <dbReference type="ARBA" id="ARBA00022448"/>
    </source>
</evidence>
<feature type="transmembrane region" description="Helical" evidence="10">
    <location>
        <begin position="438"/>
        <end position="458"/>
    </location>
</feature>
<dbReference type="GO" id="GO:0030011">
    <property type="term" value="P:maintenance of cell polarity"/>
    <property type="evidence" value="ECO:0007669"/>
    <property type="project" value="TreeGrafter"/>
</dbReference>
<dbReference type="SMART" id="SM00233">
    <property type="entry name" value="PH"/>
    <property type="match status" value="1"/>
</dbReference>
<feature type="region of interest" description="Disordered" evidence="9">
    <location>
        <begin position="135"/>
        <end position="199"/>
    </location>
</feature>
<keyword evidence="10" id="KW-0472">Membrane</keyword>
<feature type="region of interest" description="Disordered" evidence="9">
    <location>
        <begin position="557"/>
        <end position="579"/>
    </location>
</feature>
<dbReference type="RefSeq" id="XP_024665636.1">
    <property type="nucleotide sequence ID" value="XM_024809868.1"/>
</dbReference>
<dbReference type="EMBL" id="NDIQ01000022">
    <property type="protein sequence ID" value="PRT55691.1"/>
    <property type="molecule type" value="Genomic_DNA"/>
</dbReference>
<dbReference type="SUPFAM" id="SSF144000">
    <property type="entry name" value="Oxysterol-binding protein-like"/>
    <property type="match status" value="1"/>
</dbReference>
<evidence type="ECO:0000259" key="11">
    <source>
        <dbReference type="PROSITE" id="PS50003"/>
    </source>
</evidence>
<keyword evidence="6" id="KW-0445">Lipid transport</keyword>
<dbReference type="Gene3D" id="2.40.160.120">
    <property type="match status" value="1"/>
</dbReference>
<dbReference type="Proteomes" id="UP000238350">
    <property type="component" value="Unassembled WGS sequence"/>
</dbReference>
<dbReference type="FunFam" id="2.40.160.120:FF:000001">
    <property type="entry name" value="Oxysterol-binding protein"/>
    <property type="match status" value="1"/>
</dbReference>
<comment type="subcellular location">
    <subcellularLocation>
        <location evidence="1">Cytoplasm</location>
    </subcellularLocation>
</comment>
<sequence length="952" mass="104996">MEIIEVQAKSFLIHWREVPAGSDVKWQVRPLKKSVNFGLYRHKISTGHIEHSLSNSNNTVPLSERLARQGFEAVAEFERLPGNETTVGGCTAADAGMLAFVFDNTFSKSTPKTIEFWLSCTDASGKEALTEVASDVSSGSDGSTAALSQISSDQSTEGTRTVSIASSVSTAPNEASSKTASAAKDADSEGSGIRRSPDRRYITGVLNKKRRKKMQGYAKRFFSLDTRLGQLHYYINPGSSYLRGVMPIRICELQTNKQNREITLDSGLEKWSLRALTTADYDAWLSAFEECLNPTVSHVVGRQGQSLALSTAHSRRSSVSIHSLATALNGEDKSPEDTDDTAAPQLDAETVANLVKRLGEVAGTLNAESRAAISSVLKDFDVILTPHGYSVASHTKVKHKRPHLRQKRQRVQRLLFNVILAIVVCTLVATAFGVSLTYIVLSVVVSILGAVGGTALTFPKIEDLQETYEDIVSGLPDDAYDEVYSSDGNESDSEEEEQDEKAAAADEAAAQAAAAAKAQSRESTPPVPAIHVHPDVAASSPRLAAAAASAALYGHSRQASVSPIEKVEETDSDALPPLPHSAVKRRQDIKRPTHSPPSLYSMIRRSAGKDLSSMTAPVTSNEPISVLQRLCEQLEYAELLDKASESRGEQRLLYVALFSVSALSAARIKERSLRKPFNPLLGETYECVREDKDFRFISEKVSHRPPVFATQAESPRWTMHWTSRPHQKIWGKSAEITDSGPCLISFKDGEVVNFMMPDCFLRNLIAGEKYLEPVGTITIESSAGQTMTIHFKQGGLFSGRSDELQILHGDKVIAEGKWTESVSTPSGTTLWHVGALVENAKQKYGWTKFTVSLNEITTLENGMLPPNDSRNRPDQRNYEEGNVDEAEKLKLMLEEHQRQRRKKYEESGKIQEPMFFTKSKNSLGYFQLKAADRNYWRMRKNKTWEGIPNYMK</sequence>
<keyword evidence="5" id="KW-0597">Phosphoprotein</keyword>
<dbReference type="GO" id="GO:0035621">
    <property type="term" value="P:ER to Golgi ceramide transport"/>
    <property type="evidence" value="ECO:0007669"/>
    <property type="project" value="TreeGrafter"/>
</dbReference>
<dbReference type="SUPFAM" id="SSF50729">
    <property type="entry name" value="PH domain-like"/>
    <property type="match status" value="1"/>
</dbReference>
<feature type="compositionally biased region" description="Polar residues" evidence="9">
    <location>
        <begin position="146"/>
        <end position="174"/>
    </location>
</feature>
<dbReference type="GO" id="GO:0097038">
    <property type="term" value="C:perinuclear endoplasmic reticulum"/>
    <property type="evidence" value="ECO:0007669"/>
    <property type="project" value="TreeGrafter"/>
</dbReference>
<dbReference type="GO" id="GO:0034727">
    <property type="term" value="P:piecemeal microautophagy of the nucleus"/>
    <property type="evidence" value="ECO:0007669"/>
    <property type="project" value="TreeGrafter"/>
</dbReference>
<dbReference type="PROSITE" id="PS50003">
    <property type="entry name" value="PH_DOMAIN"/>
    <property type="match status" value="1"/>
</dbReference>
<dbReference type="Gene3D" id="3.30.70.3490">
    <property type="match status" value="1"/>
</dbReference>
<dbReference type="GO" id="GO:0120009">
    <property type="term" value="P:intermembrane lipid transfer"/>
    <property type="evidence" value="ECO:0007669"/>
    <property type="project" value="UniProtKB-ARBA"/>
</dbReference>
<comment type="caution">
    <text evidence="12">The sequence shown here is derived from an EMBL/GenBank/DDBJ whole genome shotgun (WGS) entry which is preliminary data.</text>
</comment>
<dbReference type="InterPro" id="IPR011993">
    <property type="entry name" value="PH-like_dom_sf"/>
</dbReference>
<dbReference type="PANTHER" id="PTHR10972:SF203">
    <property type="entry name" value="OXYSTEROL-BINDING PROTEIN HOMOLOG 3"/>
    <property type="match status" value="1"/>
</dbReference>
<dbReference type="InterPro" id="IPR018494">
    <property type="entry name" value="Oxysterol-bd_CS"/>
</dbReference>
<gene>
    <name evidence="12" type="ORF">B9G98_03311</name>
</gene>
<feature type="transmembrane region" description="Helical" evidence="10">
    <location>
        <begin position="414"/>
        <end position="432"/>
    </location>
</feature>
<evidence type="ECO:0000256" key="1">
    <source>
        <dbReference type="ARBA" id="ARBA00004496"/>
    </source>
</evidence>
<dbReference type="GeneID" id="36517059"/>
<dbReference type="InterPro" id="IPR000648">
    <property type="entry name" value="Oxysterol-bd"/>
</dbReference>
<dbReference type="GO" id="GO:0005829">
    <property type="term" value="C:cytosol"/>
    <property type="evidence" value="ECO:0007669"/>
    <property type="project" value="TreeGrafter"/>
</dbReference>
<feature type="region of interest" description="Disordered" evidence="9">
    <location>
        <begin position="861"/>
        <end position="885"/>
    </location>
</feature>
<dbReference type="AlphaFoldDB" id="A0A2T0FL23"/>
<evidence type="ECO:0000256" key="9">
    <source>
        <dbReference type="SAM" id="MobiDB-lite"/>
    </source>
</evidence>
<dbReference type="GO" id="GO:0032934">
    <property type="term" value="F:sterol binding"/>
    <property type="evidence" value="ECO:0007669"/>
    <property type="project" value="TreeGrafter"/>
</dbReference>
<dbReference type="Pfam" id="PF01237">
    <property type="entry name" value="Oxysterol_BP"/>
    <property type="match status" value="1"/>
</dbReference>
<dbReference type="GO" id="GO:0005886">
    <property type="term" value="C:plasma membrane"/>
    <property type="evidence" value="ECO:0007669"/>
    <property type="project" value="TreeGrafter"/>
</dbReference>
<keyword evidence="10" id="KW-1133">Transmembrane helix</keyword>
<reference evidence="12 13" key="1">
    <citation type="submission" date="2017-04" db="EMBL/GenBank/DDBJ databases">
        <title>Genome sequencing of [Candida] sorbophila.</title>
        <authorList>
            <person name="Ahn J.O."/>
        </authorList>
    </citation>
    <scope>NUCLEOTIDE SEQUENCE [LARGE SCALE GENOMIC DNA]</scope>
    <source>
        <strain evidence="12 13">DS02</strain>
    </source>
</reference>
<protein>
    <submittedName>
        <fullName evidence="12">Oxysterol-binding C23H4.01c</fullName>
    </submittedName>
</protein>
<keyword evidence="7" id="KW-0446">Lipid-binding</keyword>
<evidence type="ECO:0000313" key="12">
    <source>
        <dbReference type="EMBL" id="PRT55691.1"/>
    </source>
</evidence>
<dbReference type="GO" id="GO:0006897">
    <property type="term" value="P:endocytosis"/>
    <property type="evidence" value="ECO:0007669"/>
    <property type="project" value="TreeGrafter"/>
</dbReference>
<dbReference type="OrthoDB" id="1854502at2759"/>
<dbReference type="InterPro" id="IPR036598">
    <property type="entry name" value="GOLD_dom_sf"/>
</dbReference>
<feature type="compositionally biased region" description="Acidic residues" evidence="9">
    <location>
        <begin position="489"/>
        <end position="499"/>
    </location>
</feature>
<organism evidence="12 13">
    <name type="scientific">Wickerhamiella sorbophila</name>
    <dbReference type="NCBI Taxonomy" id="45607"/>
    <lineage>
        <taxon>Eukaryota</taxon>
        <taxon>Fungi</taxon>
        <taxon>Dikarya</taxon>
        <taxon>Ascomycota</taxon>
        <taxon>Saccharomycotina</taxon>
        <taxon>Dipodascomycetes</taxon>
        <taxon>Dipodascales</taxon>
        <taxon>Trichomonascaceae</taxon>
        <taxon>Wickerhamiella</taxon>
    </lineage>
</organism>
<keyword evidence="10" id="KW-0812">Transmembrane</keyword>
<evidence type="ECO:0000256" key="4">
    <source>
        <dbReference type="ARBA" id="ARBA00022490"/>
    </source>
</evidence>
<dbReference type="InterPro" id="IPR041680">
    <property type="entry name" value="PH_8"/>
</dbReference>
<dbReference type="InterPro" id="IPR001849">
    <property type="entry name" value="PH_domain"/>
</dbReference>
<evidence type="ECO:0000256" key="7">
    <source>
        <dbReference type="ARBA" id="ARBA00023121"/>
    </source>
</evidence>
<evidence type="ECO:0000313" key="13">
    <source>
        <dbReference type="Proteomes" id="UP000238350"/>
    </source>
</evidence>
<keyword evidence="3" id="KW-0813">Transport</keyword>
<dbReference type="GO" id="GO:0032541">
    <property type="term" value="C:cortical endoplasmic reticulum"/>
    <property type="evidence" value="ECO:0007669"/>
    <property type="project" value="TreeGrafter"/>
</dbReference>
<keyword evidence="4" id="KW-0963">Cytoplasm</keyword>
<evidence type="ECO:0000256" key="10">
    <source>
        <dbReference type="SAM" id="Phobius"/>
    </source>
</evidence>
<evidence type="ECO:0000256" key="5">
    <source>
        <dbReference type="ARBA" id="ARBA00022553"/>
    </source>
</evidence>
<dbReference type="GO" id="GO:0006887">
    <property type="term" value="P:exocytosis"/>
    <property type="evidence" value="ECO:0007669"/>
    <property type="project" value="TreeGrafter"/>
</dbReference>
<name>A0A2T0FL23_9ASCO</name>